<evidence type="ECO:0000256" key="9">
    <source>
        <dbReference type="ARBA" id="ARBA00022840"/>
    </source>
</evidence>
<evidence type="ECO:0000256" key="6">
    <source>
        <dbReference type="ARBA" id="ARBA00022741"/>
    </source>
</evidence>
<proteinExistence type="inferred from homology"/>
<dbReference type="Gene3D" id="3.30.200.20">
    <property type="entry name" value="Phosphorylase Kinase, domain 1"/>
    <property type="match status" value="1"/>
</dbReference>
<dbReference type="InterPro" id="IPR001245">
    <property type="entry name" value="Ser-Thr/Tyr_kinase_cat_dom"/>
</dbReference>
<dbReference type="PROSITE" id="PS00108">
    <property type="entry name" value="PROTEIN_KINASE_ST"/>
    <property type="match status" value="1"/>
</dbReference>
<evidence type="ECO:0000256" key="11">
    <source>
        <dbReference type="RuleBase" id="RU000304"/>
    </source>
</evidence>
<evidence type="ECO:0000256" key="5">
    <source>
        <dbReference type="ARBA" id="ARBA00022679"/>
    </source>
</evidence>
<keyword evidence="4 11" id="KW-0723">Serine/threonine-protein kinase</keyword>
<dbReference type="GO" id="GO:0005886">
    <property type="term" value="C:plasma membrane"/>
    <property type="evidence" value="ECO:0007669"/>
    <property type="project" value="UniProtKB-SubCell"/>
</dbReference>
<dbReference type="PROSITE" id="PS50011">
    <property type="entry name" value="PROTEIN_KINASE_DOM"/>
    <property type="match status" value="1"/>
</dbReference>
<evidence type="ECO:0000256" key="3">
    <source>
        <dbReference type="ARBA" id="ARBA00022475"/>
    </source>
</evidence>
<evidence type="ECO:0000256" key="1">
    <source>
        <dbReference type="ARBA" id="ARBA00004236"/>
    </source>
</evidence>
<evidence type="ECO:0000256" key="10">
    <source>
        <dbReference type="PROSITE-ProRule" id="PRU10141"/>
    </source>
</evidence>
<dbReference type="PANTHER" id="PTHR45621">
    <property type="entry name" value="OS01G0588500 PROTEIN-RELATED"/>
    <property type="match status" value="1"/>
</dbReference>
<evidence type="ECO:0000256" key="8">
    <source>
        <dbReference type="ARBA" id="ARBA00022821"/>
    </source>
</evidence>
<dbReference type="GO" id="GO:0006952">
    <property type="term" value="P:defense response"/>
    <property type="evidence" value="ECO:0007669"/>
    <property type="project" value="UniProtKB-KW"/>
</dbReference>
<evidence type="ECO:0000256" key="7">
    <source>
        <dbReference type="ARBA" id="ARBA00022777"/>
    </source>
</evidence>
<keyword evidence="9 10" id="KW-0067">ATP-binding</keyword>
<dbReference type="CDD" id="cd14066">
    <property type="entry name" value="STKc_IRAK"/>
    <property type="match status" value="1"/>
</dbReference>
<keyword evidence="14" id="KW-1185">Reference proteome</keyword>
<comment type="similarity">
    <text evidence="11">Belongs to the protein kinase superfamily.</text>
</comment>
<dbReference type="Proteomes" id="UP001408789">
    <property type="component" value="Unassembled WGS sequence"/>
</dbReference>
<dbReference type="InterPro" id="IPR011009">
    <property type="entry name" value="Kinase-like_dom_sf"/>
</dbReference>
<dbReference type="GO" id="GO:0004674">
    <property type="term" value="F:protein serine/threonine kinase activity"/>
    <property type="evidence" value="ECO:0007669"/>
    <property type="project" value="UniProtKB-KW"/>
</dbReference>
<name>A0AAP0D8Y7_9ASTR</name>
<dbReference type="FunFam" id="3.30.200.20:FF:000228">
    <property type="entry name" value="Serine/threonine-protein kinase BIK1"/>
    <property type="match status" value="1"/>
</dbReference>
<dbReference type="EC" id="2.7.11.1" evidence="2"/>
<gene>
    <name evidence="13" type="ORF">SSX86_011228</name>
</gene>
<keyword evidence="3" id="KW-0472">Membrane</keyword>
<protein>
    <recommendedName>
        <fullName evidence="2">non-specific serine/threonine protein kinase</fullName>
        <ecNumber evidence="2">2.7.11.1</ecNumber>
    </recommendedName>
</protein>
<keyword evidence="6 10" id="KW-0547">Nucleotide-binding</keyword>
<dbReference type="AlphaFoldDB" id="A0AAP0D8Y7"/>
<evidence type="ECO:0000313" key="13">
    <source>
        <dbReference type="EMBL" id="KAK9070826.1"/>
    </source>
</evidence>
<dbReference type="EMBL" id="JBCNJP010000012">
    <property type="protein sequence ID" value="KAK9070826.1"/>
    <property type="molecule type" value="Genomic_DNA"/>
</dbReference>
<dbReference type="InterPro" id="IPR050823">
    <property type="entry name" value="Plant_Ser_Thr_Prot_Kinase"/>
</dbReference>
<dbReference type="InterPro" id="IPR008271">
    <property type="entry name" value="Ser/Thr_kinase_AS"/>
</dbReference>
<dbReference type="InterPro" id="IPR017441">
    <property type="entry name" value="Protein_kinase_ATP_BS"/>
</dbReference>
<dbReference type="InterPro" id="IPR000719">
    <property type="entry name" value="Prot_kinase_dom"/>
</dbReference>
<feature type="binding site" evidence="10">
    <location>
        <position position="116"/>
    </location>
    <ligand>
        <name>ATP</name>
        <dbReference type="ChEBI" id="CHEBI:30616"/>
    </ligand>
</feature>
<evidence type="ECO:0000313" key="14">
    <source>
        <dbReference type="Proteomes" id="UP001408789"/>
    </source>
</evidence>
<reference evidence="13 14" key="1">
    <citation type="submission" date="2024-04" db="EMBL/GenBank/DDBJ databases">
        <title>The reference genome of an endangered Asteraceae, Deinandra increscens subsp. villosa, native to the Central Coast of California.</title>
        <authorList>
            <person name="Guilliams M."/>
            <person name="Hasenstab-Lehman K."/>
            <person name="Meyer R."/>
            <person name="Mcevoy S."/>
        </authorList>
    </citation>
    <scope>NUCLEOTIDE SEQUENCE [LARGE SCALE GENOMIC DNA]</scope>
    <source>
        <tissue evidence="13">Leaf</tissue>
    </source>
</reference>
<keyword evidence="7" id="KW-0418">Kinase</keyword>
<dbReference type="Gene3D" id="1.10.510.10">
    <property type="entry name" value="Transferase(Phosphotransferase) domain 1"/>
    <property type="match status" value="1"/>
</dbReference>
<dbReference type="Pfam" id="PF07714">
    <property type="entry name" value="PK_Tyr_Ser-Thr"/>
    <property type="match status" value="1"/>
</dbReference>
<keyword evidence="3" id="KW-1003">Cell membrane</keyword>
<dbReference type="SUPFAM" id="SSF56112">
    <property type="entry name" value="Protein kinase-like (PK-like)"/>
    <property type="match status" value="1"/>
</dbReference>
<comment type="caution">
    <text evidence="13">The sequence shown here is derived from an EMBL/GenBank/DDBJ whole genome shotgun (WGS) entry which is preliminary data.</text>
</comment>
<comment type="subcellular location">
    <subcellularLocation>
        <location evidence="1">Cell membrane</location>
    </subcellularLocation>
</comment>
<sequence length="412" mass="46177">MENKCGCWSALRRTASCKPSLESRTTNSVHDAAIETRYLNASNREMRAPNDPQNSSDLNPNQLLEFSFHELKSATGNFRPDSILGEGGFGFVFKGWIHENGTAPAKPGAGITVAVKSLKPDGLQGHREWVAEVDFLGQLHHPNLVKLIGYCIEDDQRLLVYEFMTRGSLENHLFRRTIPLPWSIRIKIATGAAKGLAFLHEGTEPIIYRDFKTSNILLDTEYNAKLSDFGLAKAGPQGDKTHVSTRVVGTYGYAAPEYVMTGHLTSKSDVYSFGVVLLEILTGRRSMDKKRPSGEQNLVMWARPYLADKRKVYQLVDPRLELNYSVKGVQKVAQIAYNCLSRDSKARPSMDEVVKALSPLHDLNDFAVLSYHARLSQQGRRKNKQEGTQNITLSQSKWFNESPRSVGKHHCK</sequence>
<dbReference type="PROSITE" id="PS00107">
    <property type="entry name" value="PROTEIN_KINASE_ATP"/>
    <property type="match status" value="1"/>
</dbReference>
<organism evidence="13 14">
    <name type="scientific">Deinandra increscens subsp. villosa</name>
    <dbReference type="NCBI Taxonomy" id="3103831"/>
    <lineage>
        <taxon>Eukaryota</taxon>
        <taxon>Viridiplantae</taxon>
        <taxon>Streptophyta</taxon>
        <taxon>Embryophyta</taxon>
        <taxon>Tracheophyta</taxon>
        <taxon>Spermatophyta</taxon>
        <taxon>Magnoliopsida</taxon>
        <taxon>eudicotyledons</taxon>
        <taxon>Gunneridae</taxon>
        <taxon>Pentapetalae</taxon>
        <taxon>asterids</taxon>
        <taxon>campanulids</taxon>
        <taxon>Asterales</taxon>
        <taxon>Asteraceae</taxon>
        <taxon>Asteroideae</taxon>
        <taxon>Heliantheae alliance</taxon>
        <taxon>Madieae</taxon>
        <taxon>Madiinae</taxon>
        <taxon>Deinandra</taxon>
    </lineage>
</organism>
<dbReference type="GO" id="GO:0005524">
    <property type="term" value="F:ATP binding"/>
    <property type="evidence" value="ECO:0007669"/>
    <property type="project" value="UniProtKB-UniRule"/>
</dbReference>
<keyword evidence="8" id="KW-0611">Plant defense</keyword>
<evidence type="ECO:0000256" key="4">
    <source>
        <dbReference type="ARBA" id="ARBA00022527"/>
    </source>
</evidence>
<evidence type="ECO:0000259" key="12">
    <source>
        <dbReference type="PROSITE" id="PS50011"/>
    </source>
</evidence>
<dbReference type="FunFam" id="1.10.510.10:FF:000258">
    <property type="entry name" value="Probable serine/threonine-protein kinase PBL8"/>
    <property type="match status" value="1"/>
</dbReference>
<feature type="domain" description="Protein kinase" evidence="12">
    <location>
        <begin position="78"/>
        <end position="364"/>
    </location>
</feature>
<accession>A0AAP0D8Y7</accession>
<evidence type="ECO:0000256" key="2">
    <source>
        <dbReference type="ARBA" id="ARBA00012513"/>
    </source>
</evidence>
<keyword evidence="5" id="KW-0808">Transferase</keyword>